<dbReference type="AlphaFoldDB" id="A0A9N9J6I4"/>
<gene>
    <name evidence="1" type="ORF">RFULGI_LOCUS14801</name>
</gene>
<dbReference type="Proteomes" id="UP000789396">
    <property type="component" value="Unassembled WGS sequence"/>
</dbReference>
<comment type="caution">
    <text evidence="1">The sequence shown here is derived from an EMBL/GenBank/DDBJ whole genome shotgun (WGS) entry which is preliminary data.</text>
</comment>
<reference evidence="1" key="1">
    <citation type="submission" date="2021-06" db="EMBL/GenBank/DDBJ databases">
        <authorList>
            <person name="Kallberg Y."/>
            <person name="Tangrot J."/>
            <person name="Rosling A."/>
        </authorList>
    </citation>
    <scope>NUCLEOTIDE SEQUENCE</scope>
    <source>
        <strain evidence="1">IN212</strain>
    </source>
</reference>
<accession>A0A9N9J6I4</accession>
<name>A0A9N9J6I4_9GLOM</name>
<sequence length="41" mass="4785">SNDDADEDKKEIIEYFNSDVEDNSSEEDNKYTNICFNSISF</sequence>
<proteinExistence type="predicted"/>
<evidence type="ECO:0000313" key="1">
    <source>
        <dbReference type="EMBL" id="CAG8767400.1"/>
    </source>
</evidence>
<evidence type="ECO:0000313" key="2">
    <source>
        <dbReference type="Proteomes" id="UP000789396"/>
    </source>
</evidence>
<feature type="non-terminal residue" evidence="1">
    <location>
        <position position="1"/>
    </location>
</feature>
<dbReference type="EMBL" id="CAJVPZ010044364">
    <property type="protein sequence ID" value="CAG8767400.1"/>
    <property type="molecule type" value="Genomic_DNA"/>
</dbReference>
<protein>
    <submittedName>
        <fullName evidence="1">9769_t:CDS:1</fullName>
    </submittedName>
</protein>
<organism evidence="1 2">
    <name type="scientific">Racocetra fulgida</name>
    <dbReference type="NCBI Taxonomy" id="60492"/>
    <lineage>
        <taxon>Eukaryota</taxon>
        <taxon>Fungi</taxon>
        <taxon>Fungi incertae sedis</taxon>
        <taxon>Mucoromycota</taxon>
        <taxon>Glomeromycotina</taxon>
        <taxon>Glomeromycetes</taxon>
        <taxon>Diversisporales</taxon>
        <taxon>Gigasporaceae</taxon>
        <taxon>Racocetra</taxon>
    </lineage>
</organism>
<keyword evidence="2" id="KW-1185">Reference proteome</keyword>